<protein>
    <submittedName>
        <fullName evidence="2">SGNH hydrolase</fullName>
    </submittedName>
</protein>
<dbReference type="GeneID" id="36551081"/>
<name>A0A2I2FXN9_9EURO</name>
<keyword evidence="2" id="KW-0378">Hydrolase</keyword>
<dbReference type="PANTHER" id="PTHR37981">
    <property type="entry name" value="LIPASE 2"/>
    <property type="match status" value="1"/>
</dbReference>
<comment type="caution">
    <text evidence="2">The sequence shown here is derived from an EMBL/GenBank/DDBJ whole genome shotgun (WGS) entry which is preliminary data.</text>
</comment>
<sequence>TDFRWIKRWAALGDSFSAGIGAGNLYTSARGDDWKCSRYDRSYPARLEKVLGTGPNFFQYLACSGDRTEQIYSQALNMEADMDFVVLTGGGNDLCLSDIVKTCVLLPLKSEAKCDEALRIAEDNLHFMLKRNVREVLEALDSKMHKNGLVLYVLYAQFFNADIEKCGLDQDWNLLPFGNSLPLTRERREKFNSLVERTNGVLREAIKEVQRGKKIRYRVRAVDWNDWARHGVRGQYCYPGTKGTYPDPGQPDLQFFKGNTYRLPKKDGHDELRRVKRQAPIEEPSFHDTLAYKSANPAAQAMNHLDSRAPLPPGCPSDGGGFLEWLGLDFGVPDNIGKFFHPNELGHTTIASFVLQEMYNARAEDLGTFNPTCENFDRFECHKQGDKLFEYYADVDQAVSAMKKFCENPSTADEIGEPVRNKHFKNVYYEFTPDQMMFEIGIVRAKEESFHDRDQCLDSFSRIIHGCDGLDPENPLNFKYGGSWIRGNYIYKLTMGGKDIKRNEVVPKKVSGSCTYKKTSKGLEYEVKGSAFANWDFGHHTIMQEVSNCAGGTQNISHWAWTYWPYPVDGYDWRVRYIVP</sequence>
<dbReference type="VEuPathDB" id="FungiDB:P170DRAFT_336284"/>
<dbReference type="InterPro" id="IPR036514">
    <property type="entry name" value="SGNH_hydro_sf"/>
</dbReference>
<evidence type="ECO:0000259" key="1">
    <source>
        <dbReference type="Pfam" id="PF13472"/>
    </source>
</evidence>
<dbReference type="Proteomes" id="UP000234275">
    <property type="component" value="Unassembled WGS sequence"/>
</dbReference>
<dbReference type="SUPFAM" id="SSF52266">
    <property type="entry name" value="SGNH hydrolase"/>
    <property type="match status" value="1"/>
</dbReference>
<reference evidence="2 3" key="1">
    <citation type="submission" date="2016-12" db="EMBL/GenBank/DDBJ databases">
        <title>The genomes of Aspergillus section Nigri reveals drivers in fungal speciation.</title>
        <authorList>
            <consortium name="DOE Joint Genome Institute"/>
            <person name="Vesth T.C."/>
            <person name="Nybo J."/>
            <person name="Theobald S."/>
            <person name="Brandl J."/>
            <person name="Frisvad J.C."/>
            <person name="Nielsen K.F."/>
            <person name="Lyhne E.K."/>
            <person name="Kogle M.E."/>
            <person name="Kuo A."/>
            <person name="Riley R."/>
            <person name="Clum A."/>
            <person name="Nolan M."/>
            <person name="Lipzen A."/>
            <person name="Salamov A."/>
            <person name="Henrissat B."/>
            <person name="Wiebenga A."/>
            <person name="De Vries R.P."/>
            <person name="Grigoriev I.V."/>
            <person name="Mortensen U.H."/>
            <person name="Andersen M.R."/>
            <person name="Baker S.E."/>
        </authorList>
    </citation>
    <scope>NUCLEOTIDE SEQUENCE [LARGE SCALE GENOMIC DNA]</scope>
    <source>
        <strain evidence="2 3">IBT 23096</strain>
    </source>
</reference>
<dbReference type="Gene3D" id="3.40.50.1110">
    <property type="entry name" value="SGNH hydrolase"/>
    <property type="match status" value="1"/>
</dbReference>
<dbReference type="GO" id="GO:0016788">
    <property type="term" value="F:hydrolase activity, acting on ester bonds"/>
    <property type="evidence" value="ECO:0007669"/>
    <property type="project" value="InterPro"/>
</dbReference>
<dbReference type="GO" id="GO:0006629">
    <property type="term" value="P:lipid metabolic process"/>
    <property type="evidence" value="ECO:0007669"/>
    <property type="project" value="TreeGrafter"/>
</dbReference>
<proteinExistence type="predicted"/>
<dbReference type="RefSeq" id="XP_024700706.1">
    <property type="nucleotide sequence ID" value="XM_024843381.1"/>
</dbReference>
<feature type="domain" description="SGNH hydrolase-type esterase" evidence="1">
    <location>
        <begin position="11"/>
        <end position="206"/>
    </location>
</feature>
<dbReference type="EMBL" id="MSFO01000007">
    <property type="protein sequence ID" value="PLB45404.1"/>
    <property type="molecule type" value="Genomic_DNA"/>
</dbReference>
<gene>
    <name evidence="2" type="ORF">P170DRAFT_336284</name>
</gene>
<dbReference type="Pfam" id="PF18647">
    <property type="entry name" value="Fungal_lectin_2"/>
    <property type="match status" value="1"/>
</dbReference>
<dbReference type="Pfam" id="PF13472">
    <property type="entry name" value="Lipase_GDSL_2"/>
    <property type="match status" value="1"/>
</dbReference>
<organism evidence="2 3">
    <name type="scientific">Aspergillus steynii IBT 23096</name>
    <dbReference type="NCBI Taxonomy" id="1392250"/>
    <lineage>
        <taxon>Eukaryota</taxon>
        <taxon>Fungi</taxon>
        <taxon>Dikarya</taxon>
        <taxon>Ascomycota</taxon>
        <taxon>Pezizomycotina</taxon>
        <taxon>Eurotiomycetes</taxon>
        <taxon>Eurotiomycetidae</taxon>
        <taxon>Eurotiales</taxon>
        <taxon>Aspergillaceae</taxon>
        <taxon>Aspergillus</taxon>
        <taxon>Aspergillus subgen. Circumdati</taxon>
    </lineage>
</organism>
<dbReference type="PANTHER" id="PTHR37981:SF1">
    <property type="entry name" value="SGNH HYDROLASE-TYPE ESTERASE DOMAIN-CONTAINING PROTEIN"/>
    <property type="match status" value="1"/>
</dbReference>
<dbReference type="InterPro" id="IPR037460">
    <property type="entry name" value="SEST-like"/>
</dbReference>
<keyword evidence="3" id="KW-1185">Reference proteome</keyword>
<dbReference type="InterPro" id="IPR013830">
    <property type="entry name" value="SGNH_hydro"/>
</dbReference>
<evidence type="ECO:0000313" key="2">
    <source>
        <dbReference type="EMBL" id="PLB45404.1"/>
    </source>
</evidence>
<dbReference type="AlphaFoldDB" id="A0A2I2FXN9"/>
<feature type="non-terminal residue" evidence="2">
    <location>
        <position position="580"/>
    </location>
</feature>
<accession>A0A2I2FXN9</accession>
<evidence type="ECO:0000313" key="3">
    <source>
        <dbReference type="Proteomes" id="UP000234275"/>
    </source>
</evidence>
<dbReference type="OrthoDB" id="1896086at2759"/>
<dbReference type="CDD" id="cd01823">
    <property type="entry name" value="SEST_like"/>
    <property type="match status" value="1"/>
</dbReference>
<feature type="non-terminal residue" evidence="2">
    <location>
        <position position="1"/>
    </location>
</feature>
<dbReference type="STRING" id="1392250.A0A2I2FXN9"/>